<dbReference type="EMBL" id="AMEZ01000026">
    <property type="protein sequence ID" value="EKY28063.1"/>
    <property type="molecule type" value="Genomic_DNA"/>
</dbReference>
<dbReference type="eggNOG" id="COG1961">
    <property type="taxonomic scope" value="Bacteria"/>
</dbReference>
<dbReference type="HOGENOM" id="CLU_129757_0_0_9"/>
<evidence type="ECO:0008006" key="3">
    <source>
        <dbReference type="Google" id="ProtNLM"/>
    </source>
</evidence>
<evidence type="ECO:0000313" key="2">
    <source>
        <dbReference type="Proteomes" id="UP000010420"/>
    </source>
</evidence>
<accession>L1QJB4</accession>
<proteinExistence type="predicted"/>
<organism evidence="1 2">
    <name type="scientific">Clostridium celatum DSM 1785</name>
    <dbReference type="NCBI Taxonomy" id="545697"/>
    <lineage>
        <taxon>Bacteria</taxon>
        <taxon>Bacillati</taxon>
        <taxon>Bacillota</taxon>
        <taxon>Clostridia</taxon>
        <taxon>Eubacteriales</taxon>
        <taxon>Clostridiaceae</taxon>
        <taxon>Clostridium</taxon>
    </lineage>
</organism>
<keyword evidence="2" id="KW-1185">Reference proteome</keyword>
<protein>
    <recommendedName>
        <fullName evidence="3">RNA polymerase subunit sigma-70</fullName>
    </recommendedName>
</protein>
<dbReference type="Proteomes" id="UP000010420">
    <property type="component" value="Unassembled WGS sequence"/>
</dbReference>
<name>L1QJB4_9CLOT</name>
<dbReference type="RefSeq" id="WP_005211512.1">
    <property type="nucleotide sequence ID" value="NZ_KB291618.1"/>
</dbReference>
<dbReference type="PATRIC" id="fig|545697.3.peg.892"/>
<gene>
    <name evidence="1" type="ORF">HMPREF0216_00905</name>
</gene>
<dbReference type="STRING" id="545697.HMPREF0216_00905"/>
<reference evidence="1 2" key="1">
    <citation type="submission" date="2012-05" db="EMBL/GenBank/DDBJ databases">
        <authorList>
            <person name="Weinstock G."/>
            <person name="Sodergren E."/>
            <person name="Lobos E.A."/>
            <person name="Fulton L."/>
            <person name="Fulton R."/>
            <person name="Courtney L."/>
            <person name="Fronick C."/>
            <person name="O'Laughlin M."/>
            <person name="Godfrey J."/>
            <person name="Wilson R.M."/>
            <person name="Miner T."/>
            <person name="Farmer C."/>
            <person name="Delehaunty K."/>
            <person name="Cordes M."/>
            <person name="Minx P."/>
            <person name="Tomlinson C."/>
            <person name="Chen J."/>
            <person name="Wollam A."/>
            <person name="Pepin K.H."/>
            <person name="Bhonagiri V."/>
            <person name="Zhang X."/>
            <person name="Suruliraj S."/>
            <person name="Warren W."/>
            <person name="Mitreva M."/>
            <person name="Mardis E.R."/>
            <person name="Wilson R.K."/>
        </authorList>
    </citation>
    <scope>NUCLEOTIDE SEQUENCE [LARGE SCALE GENOMIC DNA]</scope>
    <source>
        <strain evidence="1 2">DSM 1785</strain>
    </source>
</reference>
<dbReference type="Gene3D" id="1.10.10.60">
    <property type="entry name" value="Homeodomain-like"/>
    <property type="match status" value="1"/>
</dbReference>
<comment type="caution">
    <text evidence="1">The sequence shown here is derived from an EMBL/GenBank/DDBJ whole genome shotgun (WGS) entry which is preliminary data.</text>
</comment>
<evidence type="ECO:0000313" key="1">
    <source>
        <dbReference type="EMBL" id="EKY28063.1"/>
    </source>
</evidence>
<dbReference type="OrthoDB" id="9792035at2"/>
<sequence>MTNNEKEKIKVFREKGYSYSKIAVALEISENTVKAFCRRNNLGGVRASRVNTKIEEHIKCKQCEKELEQSEKGKRKKFCSDKCRRQWWKEHDYCIDRKAYYTLTCSECGNKFKSYGNKNRKYCSHNCYIKKRFGKGDRENE</sequence>
<dbReference type="AlphaFoldDB" id="L1QJB4"/>